<dbReference type="RefSeq" id="WP_374344695.1">
    <property type="nucleotide sequence ID" value="NZ_JBHTLQ010000010.1"/>
</dbReference>
<comment type="caution">
    <text evidence="1">The sequence shown here is derived from an EMBL/GenBank/DDBJ whole genome shotgun (WGS) entry which is preliminary data.</text>
</comment>
<evidence type="ECO:0008006" key="3">
    <source>
        <dbReference type="Google" id="ProtNLM"/>
    </source>
</evidence>
<sequence length="351" mass="38793">MSLALARQEGAEAFAALRGACDWMLACQTPDGAIPWFPKGPWDAWNHAECVMALSVMGEAEAARKGLDFLAATQGPDGAWLGEYGNALPMADRLTLSREKAPAFKDTNFIAYPAVAVWRQYRLDGDLKAARRYWPMVRAAIDFVLAQQHPEGDISWAAEAHSTEADDCVLAGAASIFKSLSCAILLAEAVGEPRLDWRAAQAALRRAILCRPDRFDRTQDRSTFAMDWYYPILCGVMPQLAALARLETRIQRFVVPGLGCRCVSDQPWATVAESCELAMTAIGFGARDRAKTLISWQDRCRDADGVYWMGWQFEEHIVWPAEKPTWTQAAAILATDALHRATPGWDVLVKG</sequence>
<evidence type="ECO:0000313" key="1">
    <source>
        <dbReference type="EMBL" id="MFD1190223.1"/>
    </source>
</evidence>
<dbReference type="SUPFAM" id="SSF48208">
    <property type="entry name" value="Six-hairpin glycosidases"/>
    <property type="match status" value="1"/>
</dbReference>
<proteinExistence type="predicted"/>
<dbReference type="InterPro" id="IPR012341">
    <property type="entry name" value="6hp_glycosidase-like_sf"/>
</dbReference>
<accession>A0ABW3SZV3</accession>
<protein>
    <recommendedName>
        <fullName evidence="3">Prenyltransferase</fullName>
    </recommendedName>
</protein>
<evidence type="ECO:0000313" key="2">
    <source>
        <dbReference type="Proteomes" id="UP001597216"/>
    </source>
</evidence>
<keyword evidence="2" id="KW-1185">Reference proteome</keyword>
<dbReference type="InterPro" id="IPR008928">
    <property type="entry name" value="6-hairpin_glycosidase_sf"/>
</dbReference>
<gene>
    <name evidence="1" type="ORF">ACFQ27_06490</name>
</gene>
<reference evidence="2" key="1">
    <citation type="journal article" date="2019" name="Int. J. Syst. Evol. Microbiol.">
        <title>The Global Catalogue of Microorganisms (GCM) 10K type strain sequencing project: providing services to taxonomists for standard genome sequencing and annotation.</title>
        <authorList>
            <consortium name="The Broad Institute Genomics Platform"/>
            <consortium name="The Broad Institute Genome Sequencing Center for Infectious Disease"/>
            <person name="Wu L."/>
            <person name="Ma J."/>
        </authorList>
    </citation>
    <scope>NUCLEOTIDE SEQUENCE [LARGE SCALE GENOMIC DNA]</scope>
    <source>
        <strain evidence="2">CCUG 55074</strain>
    </source>
</reference>
<dbReference type="Gene3D" id="1.50.10.10">
    <property type="match status" value="1"/>
</dbReference>
<dbReference type="Proteomes" id="UP001597216">
    <property type="component" value="Unassembled WGS sequence"/>
</dbReference>
<organism evidence="1 2">
    <name type="scientific">Phenylobacterium conjunctum</name>
    <dbReference type="NCBI Taxonomy" id="1298959"/>
    <lineage>
        <taxon>Bacteria</taxon>
        <taxon>Pseudomonadati</taxon>
        <taxon>Pseudomonadota</taxon>
        <taxon>Alphaproteobacteria</taxon>
        <taxon>Caulobacterales</taxon>
        <taxon>Caulobacteraceae</taxon>
        <taxon>Phenylobacterium</taxon>
    </lineage>
</organism>
<name>A0ABW3SZV3_9CAUL</name>
<dbReference type="EMBL" id="JBHTLQ010000010">
    <property type="protein sequence ID" value="MFD1190223.1"/>
    <property type="molecule type" value="Genomic_DNA"/>
</dbReference>